<evidence type="ECO:0000256" key="1">
    <source>
        <dbReference type="SAM" id="MobiDB-lite"/>
    </source>
</evidence>
<dbReference type="GO" id="GO:0042597">
    <property type="term" value="C:periplasmic space"/>
    <property type="evidence" value="ECO:0007669"/>
    <property type="project" value="UniProtKB-ARBA"/>
</dbReference>
<protein>
    <submittedName>
        <fullName evidence="4">ABC transporter substrate-binding protein</fullName>
    </submittedName>
</protein>
<proteinExistence type="predicted"/>
<evidence type="ECO:0000256" key="2">
    <source>
        <dbReference type="SAM" id="SignalP"/>
    </source>
</evidence>
<dbReference type="PROSITE" id="PS51257">
    <property type="entry name" value="PROKAR_LIPOPROTEIN"/>
    <property type="match status" value="1"/>
</dbReference>
<dbReference type="AlphaFoldDB" id="A0A1L7D104"/>
<dbReference type="GO" id="GO:0043190">
    <property type="term" value="C:ATP-binding cassette (ABC) transporter complex"/>
    <property type="evidence" value="ECO:0007669"/>
    <property type="project" value="InterPro"/>
</dbReference>
<reference evidence="4 5" key="1">
    <citation type="submission" date="2014-08" db="EMBL/GenBank/DDBJ databases">
        <title>Complete genome sequence of Corynebacterium phocae M408/89/1(T)(=DSM 44612(T)), isolated from the common seal (Phoca vitulina).</title>
        <authorList>
            <person name="Ruckert C."/>
            <person name="Albersmeier A."/>
            <person name="Winkler A."/>
            <person name="Kalinowski J."/>
        </authorList>
    </citation>
    <scope>NUCLEOTIDE SEQUENCE [LARGE SCALE GENOMIC DNA]</scope>
    <source>
        <strain evidence="4 5">M408/89/1</strain>
    </source>
</reference>
<dbReference type="Gene3D" id="3.90.76.10">
    <property type="entry name" value="Dipeptide-binding Protein, Domain 1"/>
    <property type="match status" value="1"/>
</dbReference>
<dbReference type="PANTHER" id="PTHR30290:SF83">
    <property type="entry name" value="ABC TRANSPORTER SUBSTRATE-BINDING PROTEIN"/>
    <property type="match status" value="1"/>
</dbReference>
<dbReference type="GO" id="GO:0015833">
    <property type="term" value="P:peptide transport"/>
    <property type="evidence" value="ECO:0007669"/>
    <property type="project" value="TreeGrafter"/>
</dbReference>
<dbReference type="Gene3D" id="3.10.105.10">
    <property type="entry name" value="Dipeptide-binding Protein, Domain 3"/>
    <property type="match status" value="1"/>
</dbReference>
<dbReference type="KEGG" id="cpho:CPHO_01060"/>
<dbReference type="GO" id="GO:1904680">
    <property type="term" value="F:peptide transmembrane transporter activity"/>
    <property type="evidence" value="ECO:0007669"/>
    <property type="project" value="TreeGrafter"/>
</dbReference>
<dbReference type="InterPro" id="IPR000914">
    <property type="entry name" value="SBP_5_dom"/>
</dbReference>
<feature type="chain" id="PRO_5009871718" evidence="2">
    <location>
        <begin position="21"/>
        <end position="539"/>
    </location>
</feature>
<dbReference type="OrthoDB" id="9046151at2"/>
<dbReference type="InterPro" id="IPR030678">
    <property type="entry name" value="Peptide/Ni-bd"/>
</dbReference>
<dbReference type="PIRSF" id="PIRSF002741">
    <property type="entry name" value="MppA"/>
    <property type="match status" value="1"/>
</dbReference>
<dbReference type="Proteomes" id="UP000185491">
    <property type="component" value="Chromosome"/>
</dbReference>
<evidence type="ECO:0000313" key="4">
    <source>
        <dbReference type="EMBL" id="APT91743.1"/>
    </source>
</evidence>
<feature type="domain" description="Solute-binding protein family 5" evidence="3">
    <location>
        <begin position="89"/>
        <end position="460"/>
    </location>
</feature>
<accession>A0A1L7D104</accession>
<name>A0A1L7D104_9CORY</name>
<dbReference type="InterPro" id="IPR039424">
    <property type="entry name" value="SBP_5"/>
</dbReference>
<dbReference type="PANTHER" id="PTHR30290">
    <property type="entry name" value="PERIPLASMIC BINDING COMPONENT OF ABC TRANSPORTER"/>
    <property type="match status" value="1"/>
</dbReference>
<dbReference type="Gene3D" id="3.40.190.10">
    <property type="entry name" value="Periplasmic binding protein-like II"/>
    <property type="match status" value="1"/>
</dbReference>
<dbReference type="EMBL" id="CP009249">
    <property type="protein sequence ID" value="APT91743.1"/>
    <property type="molecule type" value="Genomic_DNA"/>
</dbReference>
<evidence type="ECO:0000313" key="5">
    <source>
        <dbReference type="Proteomes" id="UP000185491"/>
    </source>
</evidence>
<dbReference type="SUPFAM" id="SSF53850">
    <property type="entry name" value="Periplasmic binding protein-like II"/>
    <property type="match status" value="1"/>
</dbReference>
<gene>
    <name evidence="4" type="ORF">CPHO_01060</name>
</gene>
<feature type="region of interest" description="Disordered" evidence="1">
    <location>
        <begin position="46"/>
        <end position="66"/>
    </location>
</feature>
<feature type="signal peptide" evidence="2">
    <location>
        <begin position="1"/>
        <end position="20"/>
    </location>
</feature>
<sequence>MNFRKTGAALAATATLLSLAACGSDTGSGSGSDSASNADGGTAGGGNYVIGNGTEPQNPLVPANTNERGGGKIIESLFAGLAYYDADGELHNEIAESIEPNEDNTVFTVKLRDTKFSDGSPVTSSSFVDAWNYAVANDMNTAFFFEPIKGYEPGAESMEGLEVIDDHTFTITLSQPQADFPMRLGYSTFSPLPDYAYDDIDAYGGEPVSNGPYKLADWVHNQEITLVPNPEYDGPREVHNDGLKIVFYANDDAAYADLLAGNLDVLDTIPDSALAVFQDDLGDRAVTKAAAGFDGFAIPYSLEHFSGEEGTLRRHAISHAVDRKAISDSIFQGMREPAVDFTSSVLPGYSADIENNDVFEYDPEKAKELWAQADEISPWDGEFIIGYNTDGGHQAWVEAATNQLRNNLGIKAEGNPYPDFKSFRDEITNETIGTAFRAGWKADYPSLDNFLSPLYASGASANDTGYHNPEFDALLKKAASASSQEESFKLYNQAQSVMMKDMPAIPMWYNSLAGGYSEAVDNVVFSWNGTPLYYAVSKK</sequence>
<dbReference type="STRING" id="161895.CPHO_01060"/>
<organism evidence="4 5">
    <name type="scientific">Corynebacterium phocae</name>
    <dbReference type="NCBI Taxonomy" id="161895"/>
    <lineage>
        <taxon>Bacteria</taxon>
        <taxon>Bacillati</taxon>
        <taxon>Actinomycetota</taxon>
        <taxon>Actinomycetes</taxon>
        <taxon>Mycobacteriales</taxon>
        <taxon>Corynebacteriaceae</taxon>
        <taxon>Corynebacterium</taxon>
    </lineage>
</organism>
<evidence type="ECO:0000259" key="3">
    <source>
        <dbReference type="Pfam" id="PF00496"/>
    </source>
</evidence>
<dbReference type="Pfam" id="PF00496">
    <property type="entry name" value="SBP_bac_5"/>
    <property type="match status" value="1"/>
</dbReference>
<keyword evidence="5" id="KW-1185">Reference proteome</keyword>
<dbReference type="RefSeq" id="WP_075732475.1">
    <property type="nucleotide sequence ID" value="NZ_CP009249.1"/>
</dbReference>
<dbReference type="CDD" id="cd00995">
    <property type="entry name" value="PBP2_NikA_DppA_OppA_like"/>
    <property type="match status" value="1"/>
</dbReference>
<keyword evidence="2" id="KW-0732">Signal</keyword>